<evidence type="ECO:0000313" key="3">
    <source>
        <dbReference type="Proteomes" id="UP000677803"/>
    </source>
</evidence>
<dbReference type="OrthoDB" id="6156415at2759"/>
<dbReference type="Proteomes" id="UP000677803">
    <property type="component" value="Unassembled WGS sequence"/>
</dbReference>
<feature type="region of interest" description="Disordered" evidence="1">
    <location>
        <begin position="92"/>
        <end position="114"/>
    </location>
</feature>
<accession>A0A8S4AEI2</accession>
<evidence type="ECO:0000256" key="1">
    <source>
        <dbReference type="SAM" id="MobiDB-lite"/>
    </source>
</evidence>
<comment type="caution">
    <text evidence="2">The sequence shown here is derived from an EMBL/GenBank/DDBJ whole genome shotgun (WGS) entry which is preliminary data.</text>
</comment>
<sequence length="159" mass="17304">MDYPVPAMGVHQWDKHPAVLSQTNNLKEEGIDWGPSPAPWAWELVWTDGVDPPVQLNQLVPSNNQFLHISQMISEASREGLTEAALNRYNTHSPAHTNSASNFQSNTPAVTTTAPTATSTATSFFASSKSGTEVELSIQKEETEDNCSSGPSYIIFSII</sequence>
<gene>
    <name evidence="2" type="ORF">MMEN_LOCUS419</name>
</gene>
<protein>
    <submittedName>
        <fullName evidence="2">(Atlantic silverside) hypothetical protein</fullName>
    </submittedName>
</protein>
<evidence type="ECO:0000313" key="2">
    <source>
        <dbReference type="EMBL" id="CAG5853882.1"/>
    </source>
</evidence>
<organism evidence="2 3">
    <name type="scientific">Menidia menidia</name>
    <name type="common">Atlantic silverside</name>
    <dbReference type="NCBI Taxonomy" id="238744"/>
    <lineage>
        <taxon>Eukaryota</taxon>
        <taxon>Metazoa</taxon>
        <taxon>Chordata</taxon>
        <taxon>Craniata</taxon>
        <taxon>Vertebrata</taxon>
        <taxon>Euteleostomi</taxon>
        <taxon>Actinopterygii</taxon>
        <taxon>Neopterygii</taxon>
        <taxon>Teleostei</taxon>
        <taxon>Neoteleostei</taxon>
        <taxon>Acanthomorphata</taxon>
        <taxon>Ovalentaria</taxon>
        <taxon>Atherinomorphae</taxon>
        <taxon>Atheriniformes</taxon>
        <taxon>Atherinopsidae</taxon>
        <taxon>Menidiinae</taxon>
        <taxon>Menidia</taxon>
    </lineage>
</organism>
<name>A0A8S4AEI2_9TELE</name>
<keyword evidence="3" id="KW-1185">Reference proteome</keyword>
<reference evidence="2" key="1">
    <citation type="submission" date="2021-05" db="EMBL/GenBank/DDBJ databases">
        <authorList>
            <person name="Tigano A."/>
        </authorList>
    </citation>
    <scope>NUCLEOTIDE SEQUENCE</scope>
</reference>
<feature type="compositionally biased region" description="Polar residues" evidence="1">
    <location>
        <begin position="92"/>
        <end position="106"/>
    </location>
</feature>
<dbReference type="AlphaFoldDB" id="A0A8S4AEI2"/>
<proteinExistence type="predicted"/>
<dbReference type="EMBL" id="CAJRST010000001">
    <property type="protein sequence ID" value="CAG5853882.1"/>
    <property type="molecule type" value="Genomic_DNA"/>
</dbReference>